<feature type="region of interest" description="Disordered" evidence="1">
    <location>
        <begin position="1"/>
        <end position="23"/>
    </location>
</feature>
<accession>Q54AT9</accession>
<dbReference type="Proteomes" id="UP000002195">
    <property type="component" value="Unassembled WGS sequence"/>
</dbReference>
<organism evidence="2 3">
    <name type="scientific">Dictyostelium discoideum</name>
    <name type="common">Social amoeba</name>
    <dbReference type="NCBI Taxonomy" id="44689"/>
    <lineage>
        <taxon>Eukaryota</taxon>
        <taxon>Amoebozoa</taxon>
        <taxon>Evosea</taxon>
        <taxon>Eumycetozoa</taxon>
        <taxon>Dictyostelia</taxon>
        <taxon>Dictyosteliales</taxon>
        <taxon>Dictyosteliaceae</taxon>
        <taxon>Dictyostelium</taxon>
    </lineage>
</organism>
<dbReference type="InParanoid" id="Q54AT9"/>
<dbReference type="HOGENOM" id="CLU_2325116_0_0_1"/>
<dbReference type="EMBL" id="AAFI02000234">
    <property type="protein sequence ID" value="EAL60378.1"/>
    <property type="molecule type" value="Genomic_DNA"/>
</dbReference>
<protein>
    <submittedName>
        <fullName evidence="2">Uncharacterized protein</fullName>
    </submittedName>
</protein>
<dbReference type="dictyBase" id="DDB_G0294214"/>
<dbReference type="PaxDb" id="44689-DDB0215100"/>
<sequence length="99" mass="11412">MEEEETESETTSNDRRDTHAKPTPSNEFISIVELFISEGAITALERVNWLFSVYNVYEIRSRIHYLITGVFNRPNETRDTLLKVANALNNCLSSEEKTD</sequence>
<dbReference type="KEGG" id="ddi:DDB_G0294214"/>
<proteinExistence type="predicted"/>
<gene>
    <name evidence="2" type="ORF">DDB_G0294214</name>
</gene>
<evidence type="ECO:0000313" key="3">
    <source>
        <dbReference type="Proteomes" id="UP000002195"/>
    </source>
</evidence>
<dbReference type="GeneID" id="3385455"/>
<dbReference type="AlphaFoldDB" id="Q54AT9"/>
<comment type="caution">
    <text evidence="2">The sequence shown here is derived from an EMBL/GenBank/DDBJ whole genome shotgun (WGS) entry which is preliminary data.</text>
</comment>
<reference evidence="2 3" key="1">
    <citation type="journal article" date="2005" name="Nature">
        <title>The genome of the social amoeba Dictyostelium discoideum.</title>
        <authorList>
            <consortium name="The Dictyostelium discoideum Sequencing Consortium"/>
            <person name="Eichinger L."/>
            <person name="Pachebat J.A."/>
            <person name="Glockner G."/>
            <person name="Rajandream M.A."/>
            <person name="Sucgang R."/>
            <person name="Berriman M."/>
            <person name="Song J."/>
            <person name="Olsen R."/>
            <person name="Szafranski K."/>
            <person name="Xu Q."/>
            <person name="Tunggal B."/>
            <person name="Kummerfeld S."/>
            <person name="Madera M."/>
            <person name="Konfortov B.A."/>
            <person name="Rivero F."/>
            <person name="Bankier A.T."/>
            <person name="Lehmann R."/>
            <person name="Hamlin N."/>
            <person name="Davies R."/>
            <person name="Gaudet P."/>
            <person name="Fey P."/>
            <person name="Pilcher K."/>
            <person name="Chen G."/>
            <person name="Saunders D."/>
            <person name="Sodergren E."/>
            <person name="Davis P."/>
            <person name="Kerhornou A."/>
            <person name="Nie X."/>
            <person name="Hall N."/>
            <person name="Anjard C."/>
            <person name="Hemphill L."/>
            <person name="Bason N."/>
            <person name="Farbrother P."/>
            <person name="Desany B."/>
            <person name="Just E."/>
            <person name="Morio T."/>
            <person name="Rost R."/>
            <person name="Churcher C."/>
            <person name="Cooper J."/>
            <person name="Haydock S."/>
            <person name="van Driessche N."/>
            <person name="Cronin A."/>
            <person name="Goodhead I."/>
            <person name="Muzny D."/>
            <person name="Mourier T."/>
            <person name="Pain A."/>
            <person name="Lu M."/>
            <person name="Harper D."/>
            <person name="Lindsay R."/>
            <person name="Hauser H."/>
            <person name="James K."/>
            <person name="Quiles M."/>
            <person name="Madan Babu M."/>
            <person name="Saito T."/>
            <person name="Buchrieser C."/>
            <person name="Wardroper A."/>
            <person name="Felder M."/>
            <person name="Thangavelu M."/>
            <person name="Johnson D."/>
            <person name="Knights A."/>
            <person name="Loulseged H."/>
            <person name="Mungall K."/>
            <person name="Oliver K."/>
            <person name="Price C."/>
            <person name="Quail M.A."/>
            <person name="Urushihara H."/>
            <person name="Hernandez J."/>
            <person name="Rabbinowitsch E."/>
            <person name="Steffen D."/>
            <person name="Sanders M."/>
            <person name="Ma J."/>
            <person name="Kohara Y."/>
            <person name="Sharp S."/>
            <person name="Simmonds M."/>
            <person name="Spiegler S."/>
            <person name="Tivey A."/>
            <person name="Sugano S."/>
            <person name="White B."/>
            <person name="Walker D."/>
            <person name="Woodward J."/>
            <person name="Winckler T."/>
            <person name="Tanaka Y."/>
            <person name="Shaulsky G."/>
            <person name="Schleicher M."/>
            <person name="Weinstock G."/>
            <person name="Rosenthal A."/>
            <person name="Cox E.C."/>
            <person name="Chisholm R.L."/>
            <person name="Gibbs R."/>
            <person name="Loomis W.F."/>
            <person name="Platzer M."/>
            <person name="Kay R.R."/>
            <person name="Williams J."/>
            <person name="Dear P.H."/>
            <person name="Noegel A.A."/>
            <person name="Barrell B."/>
            <person name="Kuspa A."/>
        </authorList>
    </citation>
    <scope>NUCLEOTIDE SEQUENCE [LARGE SCALE GENOMIC DNA]</scope>
    <source>
        <strain evidence="2 3">AX4</strain>
    </source>
</reference>
<evidence type="ECO:0000256" key="1">
    <source>
        <dbReference type="SAM" id="MobiDB-lite"/>
    </source>
</evidence>
<dbReference type="VEuPathDB" id="AmoebaDB:DDB_G0294214"/>
<dbReference type="GlyGen" id="Q54AT9">
    <property type="glycosylation" value="1 site"/>
</dbReference>
<name>Q54AT9_DICDI</name>
<dbReference type="RefSeq" id="XP_628791.1">
    <property type="nucleotide sequence ID" value="XM_628789.1"/>
</dbReference>
<keyword evidence="3" id="KW-1185">Reference proteome</keyword>
<evidence type="ECO:0000313" key="2">
    <source>
        <dbReference type="EMBL" id="EAL60378.1"/>
    </source>
</evidence>